<evidence type="ECO:0000313" key="5">
    <source>
        <dbReference type="EMBL" id="KOO22528.1"/>
    </source>
</evidence>
<comment type="caution">
    <text evidence="5">The sequence shown here is derived from an EMBL/GenBank/DDBJ whole genome shotgun (WGS) entry which is preliminary data.</text>
</comment>
<sequence length="359" mass="38593">MGPLVLLAALFATATAAVSPLEALYSRLGVPLGSNRMELVQRRVAQTWKDQSVFADAPALDRRAAILEAALGSDAARILMLRAPLVLASDLEWTLEPRLAALRELLPGVDIPTLVVRAPAVLELDLQTMLEPRVRQLEAMLPKGVDVARTVRRAPTLLHLPDLEQRLAALGALLPGVSSSQLVSRAPSLLAYAPEAVVRKLDELAELFGSAANAAAMVKREPALLTYDVRHTLAAKVRVFETWLPNLDATKLLVAAPRLLSYDVATMLPRKLAALADALPGADIPRLIKSVPQLLEYDVETKLPPKLTALRALFHPRAIGPPPPPPSAARRLATSKLLGGRQPGRNPTGRTAVTGPRRP</sequence>
<accession>A0A0M0J8J1</accession>
<name>A0A0M0J8J1_9EUKA</name>
<evidence type="ECO:0000313" key="6">
    <source>
        <dbReference type="Proteomes" id="UP000037460"/>
    </source>
</evidence>
<feature type="chain" id="PRO_5005601630" evidence="4">
    <location>
        <begin position="17"/>
        <end position="359"/>
    </location>
</feature>
<evidence type="ECO:0000256" key="4">
    <source>
        <dbReference type="SAM" id="SignalP"/>
    </source>
</evidence>
<dbReference type="InterPro" id="IPR038538">
    <property type="entry name" value="MTERF_sf"/>
</dbReference>
<dbReference type="InterPro" id="IPR003690">
    <property type="entry name" value="MTERF"/>
</dbReference>
<keyword evidence="4" id="KW-0732">Signal</keyword>
<proteinExistence type="inferred from homology"/>
<keyword evidence="6" id="KW-1185">Reference proteome</keyword>
<feature type="signal peptide" evidence="4">
    <location>
        <begin position="1"/>
        <end position="16"/>
    </location>
</feature>
<organism evidence="5 6">
    <name type="scientific">Chrysochromulina tobinii</name>
    <dbReference type="NCBI Taxonomy" id="1460289"/>
    <lineage>
        <taxon>Eukaryota</taxon>
        <taxon>Haptista</taxon>
        <taxon>Haptophyta</taxon>
        <taxon>Prymnesiophyceae</taxon>
        <taxon>Prymnesiales</taxon>
        <taxon>Chrysochromulinaceae</taxon>
        <taxon>Chrysochromulina</taxon>
    </lineage>
</organism>
<protein>
    <submittedName>
        <fullName evidence="5">Uncharacterized protein</fullName>
    </submittedName>
</protein>
<dbReference type="EMBL" id="JWZX01003271">
    <property type="protein sequence ID" value="KOO22528.1"/>
    <property type="molecule type" value="Genomic_DNA"/>
</dbReference>
<dbReference type="AlphaFoldDB" id="A0A0M0J8J1"/>
<comment type="similarity">
    <text evidence="1">Belongs to the mTERF family.</text>
</comment>
<dbReference type="Proteomes" id="UP000037460">
    <property type="component" value="Unassembled WGS sequence"/>
</dbReference>
<dbReference type="PANTHER" id="PTHR13068">
    <property type="entry name" value="CGI-12 PROTEIN-RELATED"/>
    <property type="match status" value="1"/>
</dbReference>
<keyword evidence="2" id="KW-0809">Transit peptide</keyword>
<evidence type="ECO:0000256" key="1">
    <source>
        <dbReference type="ARBA" id="ARBA00007692"/>
    </source>
</evidence>
<gene>
    <name evidence="5" type="ORF">Ctob_000752</name>
</gene>
<dbReference type="Pfam" id="PF02536">
    <property type="entry name" value="mTERF"/>
    <property type="match status" value="1"/>
</dbReference>
<evidence type="ECO:0000256" key="3">
    <source>
        <dbReference type="SAM" id="MobiDB-lite"/>
    </source>
</evidence>
<feature type="region of interest" description="Disordered" evidence="3">
    <location>
        <begin position="316"/>
        <end position="359"/>
    </location>
</feature>
<evidence type="ECO:0000256" key="2">
    <source>
        <dbReference type="ARBA" id="ARBA00022946"/>
    </source>
</evidence>
<dbReference type="GO" id="GO:0003676">
    <property type="term" value="F:nucleic acid binding"/>
    <property type="evidence" value="ECO:0007669"/>
    <property type="project" value="InterPro"/>
</dbReference>
<dbReference type="Gene3D" id="1.25.70.10">
    <property type="entry name" value="Transcription termination factor 3, mitochondrial"/>
    <property type="match status" value="2"/>
</dbReference>
<reference evidence="6" key="1">
    <citation type="journal article" date="2015" name="PLoS Genet.">
        <title>Genome Sequence and Transcriptome Analyses of Chrysochromulina tobin: Metabolic Tools for Enhanced Algal Fitness in the Prominent Order Prymnesiales (Haptophyceae).</title>
        <authorList>
            <person name="Hovde B.T."/>
            <person name="Deodato C.R."/>
            <person name="Hunsperger H.M."/>
            <person name="Ryken S.A."/>
            <person name="Yost W."/>
            <person name="Jha R.K."/>
            <person name="Patterson J."/>
            <person name="Monnat R.J. Jr."/>
            <person name="Barlow S.B."/>
            <person name="Starkenburg S.R."/>
            <person name="Cattolico R.A."/>
        </authorList>
    </citation>
    <scope>NUCLEOTIDE SEQUENCE</scope>
    <source>
        <strain evidence="6">CCMP291</strain>
    </source>
</reference>
<dbReference type="PANTHER" id="PTHR13068:SF112">
    <property type="entry name" value="TRANSCRIPTION TERMINATION FACTOR 3, MITOCHONDRIAL"/>
    <property type="match status" value="1"/>
</dbReference>
<feature type="non-terminal residue" evidence="5">
    <location>
        <position position="359"/>
    </location>
</feature>